<accession>A0A316GEN9</accession>
<keyword evidence="1" id="KW-1133">Transmembrane helix</keyword>
<sequence>MGFADLMALPQLRFSLGAGWGLPYPCLRYADGAGIAGIAMTSPRPPFTRAEIWPTFGWFLLGLCISLGVVGGGMLLYAGLWVLWPVFLFLAVLQTLFEGVRRVIGWSVRRGWRAIRGLPPLPTPPPERLPRTKPWLTAHAGWIGFILGGLWLVHGVWTDGVLP</sequence>
<keyword evidence="1" id="KW-0472">Membrane</keyword>
<proteinExistence type="predicted"/>
<dbReference type="AlphaFoldDB" id="A0A316GEN9"/>
<comment type="caution">
    <text evidence="2">The sequence shown here is derived from an EMBL/GenBank/DDBJ whole genome shotgun (WGS) entry which is preliminary data.</text>
</comment>
<feature type="transmembrane region" description="Helical" evidence="1">
    <location>
        <begin position="135"/>
        <end position="157"/>
    </location>
</feature>
<organism evidence="2 3">
    <name type="scientific">Roseicyclus mahoneyensis</name>
    <dbReference type="NCBI Taxonomy" id="164332"/>
    <lineage>
        <taxon>Bacteria</taxon>
        <taxon>Pseudomonadati</taxon>
        <taxon>Pseudomonadota</taxon>
        <taxon>Alphaproteobacteria</taxon>
        <taxon>Rhodobacterales</taxon>
        <taxon>Roseobacteraceae</taxon>
        <taxon>Roseicyclus</taxon>
    </lineage>
</organism>
<evidence type="ECO:0000313" key="3">
    <source>
        <dbReference type="Proteomes" id="UP000245708"/>
    </source>
</evidence>
<protein>
    <submittedName>
        <fullName evidence="2">Uncharacterized protein</fullName>
    </submittedName>
</protein>
<feature type="transmembrane region" description="Helical" evidence="1">
    <location>
        <begin position="56"/>
        <end position="76"/>
    </location>
</feature>
<evidence type="ECO:0000256" key="1">
    <source>
        <dbReference type="SAM" id="Phobius"/>
    </source>
</evidence>
<keyword evidence="3" id="KW-1185">Reference proteome</keyword>
<gene>
    <name evidence="2" type="ORF">C7455_108126</name>
</gene>
<evidence type="ECO:0000313" key="2">
    <source>
        <dbReference type="EMBL" id="PWK59358.1"/>
    </source>
</evidence>
<dbReference type="Proteomes" id="UP000245708">
    <property type="component" value="Unassembled WGS sequence"/>
</dbReference>
<name>A0A316GEN9_9RHOB</name>
<keyword evidence="1" id="KW-0812">Transmembrane</keyword>
<feature type="transmembrane region" description="Helical" evidence="1">
    <location>
        <begin position="82"/>
        <end position="100"/>
    </location>
</feature>
<dbReference type="EMBL" id="QGGW01000008">
    <property type="protein sequence ID" value="PWK59358.1"/>
    <property type="molecule type" value="Genomic_DNA"/>
</dbReference>
<reference evidence="2 3" key="1">
    <citation type="submission" date="2018-05" db="EMBL/GenBank/DDBJ databases">
        <title>Genomic Encyclopedia of Type Strains, Phase IV (KMG-IV): sequencing the most valuable type-strain genomes for metagenomic binning, comparative biology and taxonomic classification.</title>
        <authorList>
            <person name="Goeker M."/>
        </authorList>
    </citation>
    <scope>NUCLEOTIDE SEQUENCE [LARGE SCALE GENOMIC DNA]</scope>
    <source>
        <strain evidence="2 3">DSM 16097</strain>
    </source>
</reference>